<dbReference type="InterPro" id="IPR036737">
    <property type="entry name" value="OmpA-like_sf"/>
</dbReference>
<feature type="signal peptide" evidence="5">
    <location>
        <begin position="1"/>
        <end position="21"/>
    </location>
</feature>
<name>A0A934IR20_9HYPH</name>
<evidence type="ECO:0000259" key="6">
    <source>
        <dbReference type="PROSITE" id="PS51123"/>
    </source>
</evidence>
<evidence type="ECO:0000256" key="3">
    <source>
        <dbReference type="ARBA" id="ARBA00023237"/>
    </source>
</evidence>
<dbReference type="CDD" id="cd07185">
    <property type="entry name" value="OmpA_C-like"/>
    <property type="match status" value="1"/>
</dbReference>
<dbReference type="Pfam" id="PF00691">
    <property type="entry name" value="OmpA"/>
    <property type="match status" value="1"/>
</dbReference>
<dbReference type="PANTHER" id="PTHR30329">
    <property type="entry name" value="STATOR ELEMENT OF FLAGELLAR MOTOR COMPLEX"/>
    <property type="match status" value="1"/>
</dbReference>
<dbReference type="PANTHER" id="PTHR30329:SF21">
    <property type="entry name" value="LIPOPROTEIN YIAD-RELATED"/>
    <property type="match status" value="1"/>
</dbReference>
<dbReference type="Proteomes" id="UP000609531">
    <property type="component" value="Unassembled WGS sequence"/>
</dbReference>
<keyword evidence="8" id="KW-1185">Reference proteome</keyword>
<dbReference type="InterPro" id="IPR006665">
    <property type="entry name" value="OmpA-like"/>
</dbReference>
<keyword evidence="3" id="KW-0998">Cell outer membrane</keyword>
<evidence type="ECO:0000256" key="4">
    <source>
        <dbReference type="PROSITE-ProRule" id="PRU00473"/>
    </source>
</evidence>
<sequence>MKILRSGAAALVLLLPVAALAGEPGPEPDPITEMPAEMAEPMPATTSATTPEQMAEHMAEPMPDAAIVAMITDALAPAGPAARRDPAYRDGIAHLELPMRPRIAASTAYDPAETIVTRRFVLNYNHSRDFAVQFPFDSFTLTPAAMTVLDRLGEALTSPALATSRYLIGGHTDAPGAPDYNQWLSERRAAAVRAYLIERFRIPPHRLVAVGFGEDVPLDPSAGASPRNRRVEVTLIEPADDVPLAREYRAPVRVVVTHRNVVCDSAPVALTDPRPRRHDLDDFGSPRTPVDCAAVHRTGPAWRPGPTWRRTMVRPSDAATINRALD</sequence>
<evidence type="ECO:0000313" key="8">
    <source>
        <dbReference type="Proteomes" id="UP000609531"/>
    </source>
</evidence>
<dbReference type="PROSITE" id="PS51123">
    <property type="entry name" value="OMPA_2"/>
    <property type="match status" value="1"/>
</dbReference>
<evidence type="ECO:0000256" key="5">
    <source>
        <dbReference type="SAM" id="SignalP"/>
    </source>
</evidence>
<dbReference type="AlphaFoldDB" id="A0A934IR20"/>
<protein>
    <submittedName>
        <fullName evidence="7">OmpA family protein</fullName>
    </submittedName>
</protein>
<evidence type="ECO:0000256" key="1">
    <source>
        <dbReference type="ARBA" id="ARBA00004442"/>
    </source>
</evidence>
<dbReference type="GO" id="GO:0009279">
    <property type="term" value="C:cell outer membrane"/>
    <property type="evidence" value="ECO:0007669"/>
    <property type="project" value="UniProtKB-SubCell"/>
</dbReference>
<comment type="subcellular location">
    <subcellularLocation>
        <location evidence="1">Cell outer membrane</location>
    </subcellularLocation>
</comment>
<reference evidence="7" key="1">
    <citation type="submission" date="2020-12" db="EMBL/GenBank/DDBJ databases">
        <title>Bacterial taxonomy.</title>
        <authorList>
            <person name="Pan X."/>
        </authorList>
    </citation>
    <scope>NUCLEOTIDE SEQUENCE</scope>
    <source>
        <strain evidence="7">B2012</strain>
    </source>
</reference>
<dbReference type="Gene3D" id="3.30.1330.60">
    <property type="entry name" value="OmpA-like domain"/>
    <property type="match status" value="1"/>
</dbReference>
<gene>
    <name evidence="7" type="ORF">JCR33_10225</name>
</gene>
<dbReference type="InterPro" id="IPR006664">
    <property type="entry name" value="OMP_bac"/>
</dbReference>
<comment type="caution">
    <text evidence="7">The sequence shown here is derived from an EMBL/GenBank/DDBJ whole genome shotgun (WGS) entry which is preliminary data.</text>
</comment>
<organism evidence="7 8">
    <name type="scientific">Acuticoccus mangrovi</name>
    <dbReference type="NCBI Taxonomy" id="2796142"/>
    <lineage>
        <taxon>Bacteria</taxon>
        <taxon>Pseudomonadati</taxon>
        <taxon>Pseudomonadota</taxon>
        <taxon>Alphaproteobacteria</taxon>
        <taxon>Hyphomicrobiales</taxon>
        <taxon>Amorphaceae</taxon>
        <taxon>Acuticoccus</taxon>
    </lineage>
</organism>
<keyword evidence="2 4" id="KW-0472">Membrane</keyword>
<dbReference type="PRINTS" id="PR01021">
    <property type="entry name" value="OMPADOMAIN"/>
</dbReference>
<dbReference type="InterPro" id="IPR050330">
    <property type="entry name" value="Bact_OuterMem_StrucFunc"/>
</dbReference>
<feature type="chain" id="PRO_5037043643" evidence="5">
    <location>
        <begin position="22"/>
        <end position="326"/>
    </location>
</feature>
<keyword evidence="5" id="KW-0732">Signal</keyword>
<evidence type="ECO:0000256" key="2">
    <source>
        <dbReference type="ARBA" id="ARBA00023136"/>
    </source>
</evidence>
<dbReference type="EMBL" id="JAEKJA010000007">
    <property type="protein sequence ID" value="MBJ3776064.1"/>
    <property type="molecule type" value="Genomic_DNA"/>
</dbReference>
<accession>A0A934IR20</accession>
<feature type="domain" description="OmpA-like" evidence="6">
    <location>
        <begin position="121"/>
        <end position="239"/>
    </location>
</feature>
<dbReference type="SUPFAM" id="SSF103088">
    <property type="entry name" value="OmpA-like"/>
    <property type="match status" value="1"/>
</dbReference>
<evidence type="ECO:0000313" key="7">
    <source>
        <dbReference type="EMBL" id="MBJ3776064.1"/>
    </source>
</evidence>
<proteinExistence type="predicted"/>